<proteinExistence type="predicted"/>
<evidence type="ECO:0000313" key="1">
    <source>
        <dbReference type="EMBL" id="CAD2174278.1"/>
    </source>
</evidence>
<reference evidence="1 2" key="1">
    <citation type="submission" date="2020-08" db="EMBL/GenBank/DDBJ databases">
        <authorList>
            <person name="Koutsovoulos G."/>
            <person name="Danchin GJ E."/>
        </authorList>
    </citation>
    <scope>NUCLEOTIDE SEQUENCE [LARGE SCALE GENOMIC DNA]</scope>
</reference>
<organism evidence="1 2">
    <name type="scientific">Meloidogyne enterolobii</name>
    <name type="common">Root-knot nematode worm</name>
    <name type="synonym">Meloidogyne mayaguensis</name>
    <dbReference type="NCBI Taxonomy" id="390850"/>
    <lineage>
        <taxon>Eukaryota</taxon>
        <taxon>Metazoa</taxon>
        <taxon>Ecdysozoa</taxon>
        <taxon>Nematoda</taxon>
        <taxon>Chromadorea</taxon>
        <taxon>Rhabditida</taxon>
        <taxon>Tylenchina</taxon>
        <taxon>Tylenchomorpha</taxon>
        <taxon>Tylenchoidea</taxon>
        <taxon>Meloidogynidae</taxon>
        <taxon>Meloidogyninae</taxon>
        <taxon>Meloidogyne</taxon>
    </lineage>
</organism>
<evidence type="ECO:0000313" key="2">
    <source>
        <dbReference type="Proteomes" id="UP000580250"/>
    </source>
</evidence>
<sequence>MNPRKRKNSSDFSPIAHKFSRNYFIENLLYGEQQYGSGAKTTKDYVELLDNEIDHIKKFNVVKSKSKFLIKDVPVDPEDLLSSIFQHCIDEALNESRSKGLEPEKLGCTVTSELLESDIWVPIRELTSNTVDSILNLFLKVSQSKKQSGVTLWGSRLQ</sequence>
<dbReference type="EMBL" id="CAJEWN010000232">
    <property type="protein sequence ID" value="CAD2174278.1"/>
    <property type="molecule type" value="Genomic_DNA"/>
</dbReference>
<dbReference type="AlphaFoldDB" id="A0A6V7VIQ6"/>
<gene>
    <name evidence="1" type="ORF">MENT_LOCUS25928</name>
</gene>
<accession>A0A6V7VIQ6</accession>
<dbReference type="OrthoDB" id="5905391at2759"/>
<dbReference type="Proteomes" id="UP000580250">
    <property type="component" value="Unassembled WGS sequence"/>
</dbReference>
<comment type="caution">
    <text evidence="1">The sequence shown here is derived from an EMBL/GenBank/DDBJ whole genome shotgun (WGS) entry which is preliminary data.</text>
</comment>
<name>A0A6V7VIQ6_MELEN</name>
<protein>
    <submittedName>
        <fullName evidence="1">Uncharacterized protein</fullName>
    </submittedName>
</protein>